<feature type="domain" description="Aminoglycoside phosphotransferase" evidence="1">
    <location>
        <begin position="30"/>
        <end position="250"/>
    </location>
</feature>
<reference evidence="2 3" key="1">
    <citation type="submission" date="2021-05" db="EMBL/GenBank/DDBJ databases">
        <title>Novel Bacillus species.</title>
        <authorList>
            <person name="Liu G."/>
        </authorList>
    </citation>
    <scope>NUCLEOTIDE SEQUENCE [LARGE SCALE GENOMIC DNA]</scope>
    <source>
        <strain evidence="2 3">FJAT-49682</strain>
    </source>
</reference>
<dbReference type="RefSeq" id="WP_213096978.1">
    <property type="nucleotide sequence ID" value="NZ_JAGYPH010000001.1"/>
</dbReference>
<protein>
    <submittedName>
        <fullName evidence="2">Phosphotransferase</fullName>
    </submittedName>
</protein>
<keyword evidence="3" id="KW-1185">Reference proteome</keyword>
<evidence type="ECO:0000259" key="1">
    <source>
        <dbReference type="Pfam" id="PF01636"/>
    </source>
</evidence>
<gene>
    <name evidence="2" type="ORF">KHA91_04435</name>
</gene>
<dbReference type="Gene3D" id="3.30.200.20">
    <property type="entry name" value="Phosphorylase Kinase, domain 1"/>
    <property type="match status" value="1"/>
</dbReference>
<evidence type="ECO:0000313" key="2">
    <source>
        <dbReference type="EMBL" id="MBS4222000.1"/>
    </source>
</evidence>
<dbReference type="EMBL" id="JAGYPN010000001">
    <property type="protein sequence ID" value="MBS4222000.1"/>
    <property type="molecule type" value="Genomic_DNA"/>
</dbReference>
<dbReference type="InterPro" id="IPR002575">
    <property type="entry name" value="Aminoglycoside_PTrfase"/>
</dbReference>
<name>A0A942Z438_9BACI</name>
<accession>A0A942Z438</accession>
<dbReference type="Gene3D" id="1.20.58.840">
    <property type="match status" value="1"/>
</dbReference>
<comment type="caution">
    <text evidence="2">The sequence shown here is derived from an EMBL/GenBank/DDBJ whole genome shotgun (WGS) entry which is preliminary data.</text>
</comment>
<dbReference type="Pfam" id="PF01636">
    <property type="entry name" value="APH"/>
    <property type="match status" value="1"/>
</dbReference>
<organism evidence="2 3">
    <name type="scientific">Lederbergia citrea</name>
    <dbReference type="NCBI Taxonomy" id="2833581"/>
    <lineage>
        <taxon>Bacteria</taxon>
        <taxon>Bacillati</taxon>
        <taxon>Bacillota</taxon>
        <taxon>Bacilli</taxon>
        <taxon>Bacillales</taxon>
        <taxon>Bacillaceae</taxon>
        <taxon>Lederbergia</taxon>
    </lineage>
</organism>
<dbReference type="Gene3D" id="1.10.510.10">
    <property type="entry name" value="Transferase(Phosphotransferase) domain 1"/>
    <property type="match status" value="1"/>
</dbReference>
<dbReference type="Proteomes" id="UP000676456">
    <property type="component" value="Unassembled WGS sequence"/>
</dbReference>
<dbReference type="InterPro" id="IPR011009">
    <property type="entry name" value="Kinase-like_dom_sf"/>
</dbReference>
<dbReference type="SUPFAM" id="SSF56112">
    <property type="entry name" value="Protein kinase-like (PK-like)"/>
    <property type="match status" value="1"/>
</dbReference>
<sequence>MKFDNSKIDTAKLLEFINDRFQIDLVSEIQFIPKGEEGYCYYIKDINESGYFVKALKTQSHLEEALSIIQQLHDDYEKKYVLAPIQTNKGNVSANFGQYQISLFPFIQGASIYETMLTLEDSKRIATMMADFHSINYKKFEHLRRETFDNPFENNILNLIHSAENGNQSRTNYQQQASELLIKEKDDVQATLIKMKTMQKKLQAASLDWTITHGDPNYANIMRDLQGDLYLIDFGEIAIGPIERDLMAFSENEFFGKFISTYKEIRPEAKFHLETFEFYIYRWCLQEISDYGMQIFFGTSGEIEHEHAWAELQPYLPIPHLDIQKSLQRIEKILWR</sequence>
<proteinExistence type="predicted"/>
<evidence type="ECO:0000313" key="3">
    <source>
        <dbReference type="Proteomes" id="UP000676456"/>
    </source>
</evidence>
<dbReference type="AlphaFoldDB" id="A0A942Z438"/>